<dbReference type="SUPFAM" id="SSF53448">
    <property type="entry name" value="Nucleotide-diphospho-sugar transferases"/>
    <property type="match status" value="1"/>
</dbReference>
<protein>
    <submittedName>
        <fullName evidence="1">Fucose 4-O-acetylase</fullName>
    </submittedName>
</protein>
<evidence type="ECO:0000313" key="2">
    <source>
        <dbReference type="Proteomes" id="UP000018763"/>
    </source>
</evidence>
<organism evidence="1 2">
    <name type="scientific">Mycolicibacterium neoaurum VKM Ac-1815D</name>
    <dbReference type="NCBI Taxonomy" id="700508"/>
    <lineage>
        <taxon>Bacteria</taxon>
        <taxon>Bacillati</taxon>
        <taxon>Actinomycetota</taxon>
        <taxon>Actinomycetes</taxon>
        <taxon>Mycobacteriales</taxon>
        <taxon>Mycobacteriaceae</taxon>
        <taxon>Mycolicibacterium</taxon>
    </lineage>
</organism>
<dbReference type="Proteomes" id="UP000018763">
    <property type="component" value="Chromosome"/>
</dbReference>
<name>V5X959_MYCNE</name>
<keyword evidence="2" id="KW-1185">Reference proteome</keyword>
<evidence type="ECO:0000313" key="1">
    <source>
        <dbReference type="EMBL" id="AHC24221.1"/>
    </source>
</evidence>
<proteinExistence type="predicted"/>
<dbReference type="AlphaFoldDB" id="V5X959"/>
<reference evidence="1 2" key="1">
    <citation type="journal article" date="2014" name="Genome Announc.">
        <title>Complete Genome Sequence of Sterol-Transforming Mycobacterium neoaurum Strain VKM Ac-1815D.</title>
        <authorList>
            <person name="Shtratnikova V.Y."/>
            <person name="Bragin E.Y."/>
            <person name="Dovbnya D.V."/>
            <person name="Pekov Y.A."/>
            <person name="Schelkunov M.I."/>
            <person name="Strizhov N."/>
            <person name="Ivashina T.V."/>
            <person name="Ashapkin V.V."/>
            <person name="Donova M.V."/>
        </authorList>
    </citation>
    <scope>NUCLEOTIDE SEQUENCE [LARGE SCALE GENOMIC DNA]</scope>
    <source>
        <strain evidence="1 2">VKM Ac-1815D</strain>
    </source>
</reference>
<accession>V5X959</accession>
<dbReference type="InterPro" id="IPR029044">
    <property type="entry name" value="Nucleotide-diphossugar_trans"/>
</dbReference>
<dbReference type="EMBL" id="CP006936">
    <property type="protein sequence ID" value="AHC24221.1"/>
    <property type="molecule type" value="Genomic_DNA"/>
</dbReference>
<gene>
    <name evidence="1" type="ORF">D174_06335</name>
</gene>
<sequence>MGEMDAPVVTLTSYGRRIGRVNRTIESIGRGTCKPSRIILWIDDPSWFSDLPPNVRRQQQRGLEVELTQNLGPHTKYFPYISSRGAEAKSFATADDDIVYPRWWLARLVEASRVSPGEIVCHRAHRIETERNSIRAYSKWTSVRTTCAHPSVFATGVSGVLYPPAMVVALRDAGLKFRSFCPSADDVWLHWVALTNRISVRQIANVPRGFWITPGTQENALMAINLAGANDAAIAALYGLRQIDQIAYGPVTADEEASK</sequence>